<dbReference type="Pfam" id="PF12368">
    <property type="entry name" value="Rhodanese_C"/>
    <property type="match status" value="1"/>
</dbReference>
<dbReference type="InterPro" id="IPR006224">
    <property type="entry name" value="PsdUridine_synth_RluA-like_CS"/>
</dbReference>
<keyword evidence="5" id="KW-1185">Reference proteome</keyword>
<dbReference type="EMBL" id="JATAAI010000002">
    <property type="protein sequence ID" value="KAK1748057.1"/>
    <property type="molecule type" value="Genomic_DNA"/>
</dbReference>
<comment type="caution">
    <text evidence="4">The sequence shown here is derived from an EMBL/GenBank/DDBJ whole genome shotgun (WGS) entry which is preliminary data.</text>
</comment>
<dbReference type="PROSITE" id="PS01129">
    <property type="entry name" value="PSI_RLU"/>
    <property type="match status" value="1"/>
</dbReference>
<dbReference type="GO" id="GO:0001522">
    <property type="term" value="P:pseudouridine synthesis"/>
    <property type="evidence" value="ECO:0007669"/>
    <property type="project" value="InterPro"/>
</dbReference>
<dbReference type="InterPro" id="IPR022111">
    <property type="entry name" value="Rhodanese_C"/>
</dbReference>
<organism evidence="4 5">
    <name type="scientific">Skeletonema marinoi</name>
    <dbReference type="NCBI Taxonomy" id="267567"/>
    <lineage>
        <taxon>Eukaryota</taxon>
        <taxon>Sar</taxon>
        <taxon>Stramenopiles</taxon>
        <taxon>Ochrophyta</taxon>
        <taxon>Bacillariophyta</taxon>
        <taxon>Coscinodiscophyceae</taxon>
        <taxon>Thalassiosirophycidae</taxon>
        <taxon>Thalassiosirales</taxon>
        <taxon>Skeletonemataceae</taxon>
        <taxon>Skeletonema</taxon>
        <taxon>Skeletonema marinoi-dohrnii complex</taxon>
    </lineage>
</organism>
<reference evidence="4" key="1">
    <citation type="submission" date="2023-06" db="EMBL/GenBank/DDBJ databases">
        <title>Survivors Of The Sea: Transcriptome response of Skeletonema marinoi to long-term dormancy.</title>
        <authorList>
            <person name="Pinder M.I.M."/>
            <person name="Kourtchenko O."/>
            <person name="Robertson E.K."/>
            <person name="Larsson T."/>
            <person name="Maumus F."/>
            <person name="Osuna-Cruz C.M."/>
            <person name="Vancaester E."/>
            <person name="Stenow R."/>
            <person name="Vandepoele K."/>
            <person name="Ploug H."/>
            <person name="Bruchert V."/>
            <person name="Godhe A."/>
            <person name="Topel M."/>
        </authorList>
    </citation>
    <scope>NUCLEOTIDE SEQUENCE</scope>
    <source>
        <strain evidence="4">R05AC</strain>
    </source>
</reference>
<dbReference type="Pfam" id="PF17773">
    <property type="entry name" value="UPF0176_N"/>
    <property type="match status" value="1"/>
</dbReference>
<dbReference type="Gene3D" id="3.30.2350.10">
    <property type="entry name" value="Pseudouridine synthase"/>
    <property type="match status" value="1"/>
</dbReference>
<dbReference type="InterPro" id="IPR040503">
    <property type="entry name" value="TRHO_N"/>
</dbReference>
<feature type="domain" description="Rhodanese" evidence="3">
    <location>
        <begin position="279"/>
        <end position="329"/>
    </location>
</feature>
<proteinExistence type="predicted"/>
<gene>
    <name evidence="4" type="ORF">QTG54_002020</name>
</gene>
<evidence type="ECO:0000313" key="4">
    <source>
        <dbReference type="EMBL" id="KAK1748057.1"/>
    </source>
</evidence>
<dbReference type="GO" id="GO:0009982">
    <property type="term" value="F:pseudouridine synthase activity"/>
    <property type="evidence" value="ECO:0007669"/>
    <property type="project" value="InterPro"/>
</dbReference>
<keyword evidence="1" id="KW-0694">RNA-binding</keyword>
<dbReference type="InterPro" id="IPR020103">
    <property type="entry name" value="PsdUridine_synth_cat_dom_sf"/>
</dbReference>
<protein>
    <submittedName>
        <fullName evidence="4">Rhodanese-related sulfurtransferase</fullName>
    </submittedName>
</protein>
<evidence type="ECO:0000259" key="3">
    <source>
        <dbReference type="PROSITE" id="PS50206"/>
    </source>
</evidence>
<dbReference type="Proteomes" id="UP001224775">
    <property type="component" value="Unassembled WGS sequence"/>
</dbReference>
<evidence type="ECO:0000256" key="1">
    <source>
        <dbReference type="PROSITE-ProRule" id="PRU00182"/>
    </source>
</evidence>
<sequence length="981" mass="108117">MHCILFYKYHPLTDDKTLLETYRSATENLCIALNLKGRILIGLSNNGEGINGTLAGAKDDLDAYVDCMLGNDCCSDDPHRRDAVNTFHQISKHFFNELNAPELLLDSPNDFKWSSNSPDAALKESGDNKNNNNSNNDGDDDQWFPDLNIKIVKEIISTGGVLSNISTTETSVGYLTPREWHEEIKSLVEKKQAKSDASGDDDDVDTVLIDVRNHKECQIGAFAPGISVDPKTKTFAQFPKWVKDNAGNDVEATPANDANANISSSSAAAAAAPSSSLLNNKRILLYCTGGIRCEKASAFVRQMVPQNKGIFHLKGGIHKYLEEFGSEESQFVGKNFVFDRRGALNASDCGKESANSGNSTTAIVGKCLYCKDPYDTFSPENVCTVCREPVLVCSKCKSDLEEKQLCSGPEFHCEEHFHLASFYFTNLSGFSVDDLRKQLEELNAHLNPLLALKKKGKQRRKSLRKQINKVESFLKNLIENGPNNHSGLAATVCRHCGSSSCDKKCWGFHGGNKCLLNKLKTGSDVANDCSDLPNSKKRTRTPSNQRPSKVLKREKDLSEIQALQLCQTPSQYRSLTGLKCPPPVIRRLSSSVKGRWCGQTLRQVLTTEFGLKHERLDQLLAAGLVHINGTQQSLDTILQNGDRISRIVHWHEPPLVTPAKITVTKHSMSQLFEEGSSADSFIYVIDKPATVPIYPAGPFYANSLLSMIEAQEGLQPKSLLPCHRLDRCTSGVLLCTNTSSAASLVQRHLKGKKVKKLYLARVKGKFPTTPAEMIHTNVPDCASLGWNDDVIEISAPISVQFEDSSSDDMLKRFVSPDGKPSISRFRTLSYDQSSDLSIVAACPISGRGHQLRLHLQVIGYPIHNDVQYGGLMENEKKKQLLTMSVDAMLNASAKNLTCLREESVSSEEAESAIKMCLCCSDGRAGVETSYKDYQLLGAGQAIDLHAAQYCIDSGNEHKANFVTDLPHWAGARSNEDLQWLN</sequence>
<dbReference type="PROSITE" id="PS50206">
    <property type="entry name" value="RHODANESE_3"/>
    <property type="match status" value="1"/>
</dbReference>
<evidence type="ECO:0000313" key="5">
    <source>
        <dbReference type="Proteomes" id="UP001224775"/>
    </source>
</evidence>
<accession>A0AAD8YMN8</accession>
<dbReference type="PROSITE" id="PS50889">
    <property type="entry name" value="S4"/>
    <property type="match status" value="1"/>
</dbReference>
<dbReference type="Gene3D" id="3.30.70.100">
    <property type="match status" value="1"/>
</dbReference>
<dbReference type="GO" id="GO:0003723">
    <property type="term" value="F:RNA binding"/>
    <property type="evidence" value="ECO:0007669"/>
    <property type="project" value="UniProtKB-KW"/>
</dbReference>
<dbReference type="InterPro" id="IPR001763">
    <property type="entry name" value="Rhodanese-like_dom"/>
</dbReference>
<dbReference type="PANTHER" id="PTHR43268:SF6">
    <property type="entry name" value="THIOSULFATE SULFURTRANSFERASE_RHODANESE-LIKE DOMAIN-CONTAINING PROTEIN 2"/>
    <property type="match status" value="1"/>
</dbReference>
<dbReference type="InterPro" id="IPR006145">
    <property type="entry name" value="PsdUridine_synth_RsuA/RluA"/>
</dbReference>
<name>A0AAD8YMN8_9STRA</name>
<dbReference type="InterPro" id="IPR020936">
    <property type="entry name" value="TrhO"/>
</dbReference>
<dbReference type="InterPro" id="IPR036873">
    <property type="entry name" value="Rhodanese-like_dom_sf"/>
</dbReference>
<dbReference type="SMART" id="SM00450">
    <property type="entry name" value="RHOD"/>
    <property type="match status" value="1"/>
</dbReference>
<dbReference type="Pfam" id="PF00849">
    <property type="entry name" value="PseudoU_synth_2"/>
    <property type="match status" value="1"/>
</dbReference>
<evidence type="ECO:0000256" key="2">
    <source>
        <dbReference type="SAM" id="MobiDB-lite"/>
    </source>
</evidence>
<dbReference type="AlphaFoldDB" id="A0AAD8YMN8"/>
<dbReference type="SUPFAM" id="SSF55120">
    <property type="entry name" value="Pseudouridine synthase"/>
    <property type="match status" value="1"/>
</dbReference>
<dbReference type="Gene3D" id="3.40.250.10">
    <property type="entry name" value="Rhodanese-like domain"/>
    <property type="match status" value="1"/>
</dbReference>
<dbReference type="SUPFAM" id="SSF52821">
    <property type="entry name" value="Rhodanese/Cell cycle control phosphatase"/>
    <property type="match status" value="1"/>
</dbReference>
<dbReference type="PANTHER" id="PTHR43268">
    <property type="entry name" value="THIOSULFATE SULFURTRANSFERASE/RHODANESE-LIKE DOMAIN-CONTAINING PROTEIN 2"/>
    <property type="match status" value="1"/>
</dbReference>
<feature type="region of interest" description="Disordered" evidence="2">
    <location>
        <begin position="115"/>
        <end position="143"/>
    </location>
</feature>